<dbReference type="Gene3D" id="1.10.3210.10">
    <property type="entry name" value="Hypothetical protein af1432"/>
    <property type="match status" value="1"/>
</dbReference>
<feature type="domain" description="HDOD" evidence="1">
    <location>
        <begin position="23"/>
        <end position="221"/>
    </location>
</feature>
<organism evidence="2">
    <name type="scientific">marine metagenome</name>
    <dbReference type="NCBI Taxonomy" id="408172"/>
    <lineage>
        <taxon>unclassified sequences</taxon>
        <taxon>metagenomes</taxon>
        <taxon>ecological metagenomes</taxon>
    </lineage>
</organism>
<evidence type="ECO:0000313" key="2">
    <source>
        <dbReference type="EMBL" id="SVC66573.1"/>
    </source>
</evidence>
<dbReference type="InterPro" id="IPR006675">
    <property type="entry name" value="HDIG_dom"/>
</dbReference>
<evidence type="ECO:0000259" key="1">
    <source>
        <dbReference type="PROSITE" id="PS51833"/>
    </source>
</evidence>
<dbReference type="CDD" id="cd00077">
    <property type="entry name" value="HDc"/>
    <property type="match status" value="1"/>
</dbReference>
<name>A0A382NZK6_9ZZZZ</name>
<dbReference type="InterPro" id="IPR052340">
    <property type="entry name" value="RNase_Y/CdgJ"/>
</dbReference>
<sequence>MTTLTVAPEISYEDVIHAIQKNIPSLPQILEELIKRLSDIDASLESIENLVEIDQAIATRILKVANKVEFIEPDEPRITSVHDALHKIGLENAKRISLNVSVLHLMENVEFPRTFSFASLWQHSLGVAVASSVLADETGYENPDQAYTCGLVHDIGKLIKIKFNQEEFCEEIRAAREGNLDLHDFELINECLLHDTLGSLMMDFWQMPFELSSVIRYHHMENRAMRAGIESADLHHLIDIVYLANLLVKKLQIGNSGHSVTKIPSPALLESFGLDEERLEEIEKMILKNYEESSSFLATL</sequence>
<gene>
    <name evidence="2" type="ORF">METZ01_LOCUS319427</name>
</gene>
<reference evidence="2" key="1">
    <citation type="submission" date="2018-05" db="EMBL/GenBank/DDBJ databases">
        <authorList>
            <person name="Lanie J.A."/>
            <person name="Ng W.-L."/>
            <person name="Kazmierczak K.M."/>
            <person name="Andrzejewski T.M."/>
            <person name="Davidsen T.M."/>
            <person name="Wayne K.J."/>
            <person name="Tettelin H."/>
            <person name="Glass J.I."/>
            <person name="Rusch D."/>
            <person name="Podicherti R."/>
            <person name="Tsui H.-C.T."/>
            <person name="Winkler M.E."/>
        </authorList>
    </citation>
    <scope>NUCLEOTIDE SEQUENCE</scope>
</reference>
<protein>
    <recommendedName>
        <fullName evidence="1">HDOD domain-containing protein</fullName>
    </recommendedName>
</protein>
<dbReference type="SUPFAM" id="SSF109604">
    <property type="entry name" value="HD-domain/PDEase-like"/>
    <property type="match status" value="1"/>
</dbReference>
<proteinExistence type="predicted"/>
<dbReference type="EMBL" id="UINC01103860">
    <property type="protein sequence ID" value="SVC66573.1"/>
    <property type="molecule type" value="Genomic_DNA"/>
</dbReference>
<dbReference type="InterPro" id="IPR013976">
    <property type="entry name" value="HDOD"/>
</dbReference>
<dbReference type="AlphaFoldDB" id="A0A382NZK6"/>
<dbReference type="Pfam" id="PF08668">
    <property type="entry name" value="HDOD"/>
    <property type="match status" value="1"/>
</dbReference>
<accession>A0A382NZK6</accession>
<dbReference type="PANTHER" id="PTHR33525">
    <property type="match status" value="1"/>
</dbReference>
<dbReference type="PROSITE" id="PS51833">
    <property type="entry name" value="HDOD"/>
    <property type="match status" value="1"/>
</dbReference>
<dbReference type="NCBIfam" id="TIGR00277">
    <property type="entry name" value="HDIG"/>
    <property type="match status" value="1"/>
</dbReference>
<dbReference type="PANTHER" id="PTHR33525:SF3">
    <property type="entry name" value="RIBONUCLEASE Y"/>
    <property type="match status" value="1"/>
</dbReference>
<dbReference type="InterPro" id="IPR003607">
    <property type="entry name" value="HD/PDEase_dom"/>
</dbReference>